<dbReference type="Proteomes" id="UP000017118">
    <property type="component" value="Chromosome"/>
</dbReference>
<proteinExistence type="predicted"/>
<feature type="transmembrane region" description="Helical" evidence="1">
    <location>
        <begin position="6"/>
        <end position="23"/>
    </location>
</feature>
<accession>U5MPZ8</accession>
<keyword evidence="1" id="KW-0472">Membrane</keyword>
<dbReference type="AlphaFoldDB" id="U5MPZ8"/>
<evidence type="ECO:0000313" key="2">
    <source>
        <dbReference type="EMBL" id="AGX42660.1"/>
    </source>
</evidence>
<keyword evidence="2" id="KW-0132">Cell division</keyword>
<dbReference type="GO" id="GO:0051301">
    <property type="term" value="P:cell division"/>
    <property type="evidence" value="ECO:0007669"/>
    <property type="project" value="UniProtKB-KW"/>
</dbReference>
<dbReference type="HOGENOM" id="CLU_2116755_0_0_9"/>
<reference evidence="2 3" key="1">
    <citation type="journal article" date="2013" name="Genome Announc.">
        <title>Complete Genome Sequence of the Solvent Producer Clostridium saccharobutylicum NCP262 (DSM 13864).</title>
        <authorList>
            <person name="Poehlein A."/>
            <person name="Hartwich K."/>
            <person name="Krabben P."/>
            <person name="Ehrenreich A."/>
            <person name="Liebl W."/>
            <person name="Durre P."/>
            <person name="Gottschalk G."/>
            <person name="Daniel R."/>
        </authorList>
    </citation>
    <scope>NUCLEOTIDE SEQUENCE [LARGE SCALE GENOMIC DNA]</scope>
    <source>
        <strain evidence="2">DSM 13864</strain>
    </source>
</reference>
<keyword evidence="3" id="KW-1185">Reference proteome</keyword>
<dbReference type="EMBL" id="CP006721">
    <property type="protein sequence ID" value="AGX42660.1"/>
    <property type="molecule type" value="Genomic_DNA"/>
</dbReference>
<evidence type="ECO:0000256" key="1">
    <source>
        <dbReference type="SAM" id="Phobius"/>
    </source>
</evidence>
<gene>
    <name evidence="2" type="ORF">CLSA_c16640</name>
</gene>
<name>U5MPZ8_CLOSA</name>
<protein>
    <submittedName>
        <fullName evidence="2">Cell division protein</fullName>
    </submittedName>
</protein>
<dbReference type="KEGG" id="csb:CLSA_c16640"/>
<organism evidence="2 3">
    <name type="scientific">Clostridium saccharobutylicum DSM 13864</name>
    <dbReference type="NCBI Taxonomy" id="1345695"/>
    <lineage>
        <taxon>Bacteria</taxon>
        <taxon>Bacillati</taxon>
        <taxon>Bacillota</taxon>
        <taxon>Clostridia</taxon>
        <taxon>Eubacteriales</taxon>
        <taxon>Clostridiaceae</taxon>
        <taxon>Clostridium</taxon>
    </lineage>
</organism>
<keyword evidence="2" id="KW-0131">Cell cycle</keyword>
<evidence type="ECO:0000313" key="3">
    <source>
        <dbReference type="Proteomes" id="UP000017118"/>
    </source>
</evidence>
<feature type="transmembrane region" description="Helical" evidence="1">
    <location>
        <begin position="43"/>
        <end position="61"/>
    </location>
</feature>
<keyword evidence="1" id="KW-1133">Transmembrane helix</keyword>
<keyword evidence="1" id="KW-0812">Transmembrane</keyword>
<sequence>MAPTSFIIFISFLLGNIAILNAFTIKNNEIIGSIIKTAISSHLKIMIIPLLLIKIVAEFLLTDNKYIKNNPTIKIVADTVNTEKIVSVPFRFKFFSASKKKYLNVSIFIFHLPK</sequence>